<dbReference type="GO" id="GO:0008237">
    <property type="term" value="F:metallopeptidase activity"/>
    <property type="evidence" value="ECO:0007669"/>
    <property type="project" value="UniProtKB-KW"/>
</dbReference>
<evidence type="ECO:0000256" key="1">
    <source>
        <dbReference type="ARBA" id="ARBA00004196"/>
    </source>
</evidence>
<reference evidence="6" key="1">
    <citation type="journal article" date="2019" name="Int. J. Syst. Evol. Microbiol.">
        <title>The Global Catalogue of Microorganisms (GCM) 10K type strain sequencing project: providing services to taxonomists for standard genome sequencing and annotation.</title>
        <authorList>
            <consortium name="The Broad Institute Genomics Platform"/>
            <consortium name="The Broad Institute Genome Sequencing Center for Infectious Disease"/>
            <person name="Wu L."/>
            <person name="Ma J."/>
        </authorList>
    </citation>
    <scope>NUCLEOTIDE SEQUENCE [LARGE SCALE GENOMIC DNA]</scope>
    <source>
        <strain evidence="6">NBRC 104970</strain>
    </source>
</reference>
<dbReference type="Proteomes" id="UP001156836">
    <property type="component" value="Unassembled WGS sequence"/>
</dbReference>
<protein>
    <submittedName>
        <fullName evidence="5">Insulin-cleaving metalloproteinase outer membrane protein</fullName>
    </submittedName>
</protein>
<comment type="caution">
    <text evidence="5">The sequence shown here is derived from an EMBL/GenBank/DDBJ whole genome shotgun (WGS) entry which is preliminary data.</text>
</comment>
<keyword evidence="6" id="KW-1185">Reference proteome</keyword>
<organism evidence="5 6">
    <name type="scientific">Chitiniphilus shinanonensis</name>
    <dbReference type="NCBI Taxonomy" id="553088"/>
    <lineage>
        <taxon>Bacteria</taxon>
        <taxon>Pseudomonadati</taxon>
        <taxon>Pseudomonadota</taxon>
        <taxon>Betaproteobacteria</taxon>
        <taxon>Neisseriales</taxon>
        <taxon>Chitinibacteraceae</taxon>
        <taxon>Chitiniphilus</taxon>
    </lineage>
</organism>
<feature type="domain" description="Imelysin-like" evidence="4">
    <location>
        <begin position="44"/>
        <end position="368"/>
    </location>
</feature>
<evidence type="ECO:0000256" key="2">
    <source>
        <dbReference type="ARBA" id="ARBA00022729"/>
    </source>
</evidence>
<gene>
    <name evidence="5" type="primary">icmP</name>
    <name evidence="5" type="ORF">GCM10007860_32580</name>
</gene>
<keyword evidence="2 3" id="KW-0732">Signal</keyword>
<keyword evidence="5" id="KW-0482">Metalloprotease</keyword>
<evidence type="ECO:0000256" key="3">
    <source>
        <dbReference type="SAM" id="SignalP"/>
    </source>
</evidence>
<feature type="chain" id="PRO_5046220871" evidence="3">
    <location>
        <begin position="27"/>
        <end position="387"/>
    </location>
</feature>
<dbReference type="InterPro" id="IPR018976">
    <property type="entry name" value="Imelysin-like"/>
</dbReference>
<dbReference type="InterPro" id="IPR038352">
    <property type="entry name" value="Imelysin_sf"/>
</dbReference>
<evidence type="ECO:0000313" key="5">
    <source>
        <dbReference type="EMBL" id="GLS06092.1"/>
    </source>
</evidence>
<keyword evidence="5" id="KW-0378">Hydrolase</keyword>
<proteinExistence type="predicted"/>
<keyword evidence="5" id="KW-0645">Protease</keyword>
<dbReference type="CDD" id="cd14657">
    <property type="entry name" value="Imelysin_IrpA-like"/>
    <property type="match status" value="1"/>
</dbReference>
<sequence>MAFSFPFRPLAALAVAAVVVAAPARAAEVSQRAVLDQYAAIVEANYQDTIAGAKALQAAVNEFIAAPSDAGLQKARKEWLAAREWYGQTEAFRFYGGPIDDDKGPEGLINAWPLDEAYIDYVEGKPKAGIVNNPKAALTAKNLRALNERGGEENVATGWHAIEFLLWGQDLNEGGPGDRKFTDFVDGKTPNADRRRSYLKIVTDMLVSDLDSVARQWAPGAKNYRARFVAGGNESVKKILTGIGTLSRGELAGERMEVAMDTQAQEDEHSCFSDNTHRDIVTNAQGIQNVWEGRYKTRDGKTLEGASIKALVAQKNAKLADATSADIARTVQLAQAIRPPFDREIVGDEKAEGRKRVQAVIDALKKQAGGLVESAQVLGIKRLNTAV</sequence>
<dbReference type="Gene3D" id="1.20.1420.20">
    <property type="entry name" value="M75 peptidase, HXXE motif"/>
    <property type="match status" value="1"/>
</dbReference>
<name>A0ABQ6BXE2_9NEIS</name>
<dbReference type="RefSeq" id="WP_018748435.1">
    <property type="nucleotide sequence ID" value="NZ_BSOZ01000090.1"/>
</dbReference>
<comment type="subcellular location">
    <subcellularLocation>
        <location evidence="1">Cell envelope</location>
    </subcellularLocation>
</comment>
<dbReference type="EMBL" id="BSOZ01000090">
    <property type="protein sequence ID" value="GLS06092.1"/>
    <property type="molecule type" value="Genomic_DNA"/>
</dbReference>
<dbReference type="Pfam" id="PF09375">
    <property type="entry name" value="Peptidase_M75"/>
    <property type="match status" value="1"/>
</dbReference>
<evidence type="ECO:0000313" key="6">
    <source>
        <dbReference type="Proteomes" id="UP001156836"/>
    </source>
</evidence>
<evidence type="ECO:0000259" key="4">
    <source>
        <dbReference type="Pfam" id="PF09375"/>
    </source>
</evidence>
<accession>A0ABQ6BXE2</accession>
<feature type="signal peptide" evidence="3">
    <location>
        <begin position="1"/>
        <end position="26"/>
    </location>
</feature>